<dbReference type="EMBL" id="JAECZB010000092">
    <property type="protein sequence ID" value="MBH8555127.1"/>
    <property type="molecule type" value="Genomic_DNA"/>
</dbReference>
<sequence>MLAQFQRLYPNGSLTSELVEIFQGKYIVRASVQIAGETRATGMAAAETVEVAEDQARTRALIVLGITSSPPATVFSPKTTSQAQLNPAVNTTAGLNETTFASATDEDFSGTQWSTSNQEISIPPVREQNIQPNLVENDTLKTSNNNTYSQDLNQNFPITNNQESEFETPRENLETTSENQSEIPLFPEISSPSNVTPFTPRSFNQQENVSTLSGVGKKKKKNEPVNLSDVIAKTDVQIERLGWTKDQGREYLKKTYGKLGRSLLSEEELLDFLRYLESQPDPLAGF</sequence>
<dbReference type="RefSeq" id="WP_214441351.1">
    <property type="nucleotide sequence ID" value="NZ_JAECZB010000092.1"/>
</dbReference>
<proteinExistence type="predicted"/>
<evidence type="ECO:0000313" key="3">
    <source>
        <dbReference type="Proteomes" id="UP000599391"/>
    </source>
</evidence>
<accession>A0A8J7L7H9</accession>
<dbReference type="AlphaFoldDB" id="A0A8J7L7H9"/>
<evidence type="ECO:0000256" key="1">
    <source>
        <dbReference type="SAM" id="MobiDB-lite"/>
    </source>
</evidence>
<gene>
    <name evidence="2" type="ORF">I8751_22810</name>
</gene>
<evidence type="ECO:0000313" key="2">
    <source>
        <dbReference type="EMBL" id="MBH8555127.1"/>
    </source>
</evidence>
<organism evidence="2 3">
    <name type="scientific">Atlanticothrix silvestris CENA357</name>
    <dbReference type="NCBI Taxonomy" id="1725252"/>
    <lineage>
        <taxon>Bacteria</taxon>
        <taxon>Bacillati</taxon>
        <taxon>Cyanobacteriota</taxon>
        <taxon>Cyanophyceae</taxon>
        <taxon>Nostocales</taxon>
        <taxon>Nodulariaceae</taxon>
        <taxon>Atlanticothrix</taxon>
        <taxon>Atlanticothrix silvestris</taxon>
    </lineage>
</organism>
<dbReference type="Proteomes" id="UP000599391">
    <property type="component" value="Unassembled WGS sequence"/>
</dbReference>
<name>A0A8J7L7H9_9CYAN</name>
<feature type="region of interest" description="Disordered" evidence="1">
    <location>
        <begin position="164"/>
        <end position="194"/>
    </location>
</feature>
<protein>
    <submittedName>
        <fullName evidence="2">Uncharacterized protein</fullName>
    </submittedName>
</protein>
<comment type="caution">
    <text evidence="2">The sequence shown here is derived from an EMBL/GenBank/DDBJ whole genome shotgun (WGS) entry which is preliminary data.</text>
</comment>
<reference evidence="2 3" key="1">
    <citation type="journal article" date="2021" name="Int. J. Syst. Evol. Microbiol.">
        <title>Amazonocrinis nigriterrae gen. nov., sp. nov., Atlanticothrix silvestris gen. nov., sp. nov. and Dendronalium phyllosphericum gen. nov., sp. nov., nostocacean cyanobacteria from Brazilian environments.</title>
        <authorList>
            <person name="Alvarenga D.O."/>
            <person name="Andreote A.P.D."/>
            <person name="Branco L.H.Z."/>
            <person name="Delbaje E."/>
            <person name="Cruz R.B."/>
            <person name="Varani A.M."/>
            <person name="Fiore M.F."/>
        </authorList>
    </citation>
    <scope>NUCLEOTIDE SEQUENCE [LARGE SCALE GENOMIC DNA]</scope>
    <source>
        <strain evidence="2 3">CENA357</strain>
    </source>
</reference>
<keyword evidence="3" id="KW-1185">Reference proteome</keyword>